<sequence>MTSRWALAEMIECCTPVSHDCWEVQGESRSKVNTVFILNLLQIDHSSINLYFFCCADKPFELYRVCLLPVNIEAHRPVQKL</sequence>
<organism evidence="1 2">
    <name type="scientific">Eleutherodactylus coqui</name>
    <name type="common">Puerto Rican coqui</name>
    <dbReference type="NCBI Taxonomy" id="57060"/>
    <lineage>
        <taxon>Eukaryota</taxon>
        <taxon>Metazoa</taxon>
        <taxon>Chordata</taxon>
        <taxon>Craniata</taxon>
        <taxon>Vertebrata</taxon>
        <taxon>Euteleostomi</taxon>
        <taxon>Amphibia</taxon>
        <taxon>Batrachia</taxon>
        <taxon>Anura</taxon>
        <taxon>Neobatrachia</taxon>
        <taxon>Hyloidea</taxon>
        <taxon>Eleutherodactylidae</taxon>
        <taxon>Eleutherodactylinae</taxon>
        <taxon>Eleutherodactylus</taxon>
        <taxon>Eleutherodactylus</taxon>
    </lineage>
</organism>
<protein>
    <submittedName>
        <fullName evidence="1">Uncharacterized protein</fullName>
    </submittedName>
</protein>
<proteinExistence type="predicted"/>
<reference evidence="1" key="1">
    <citation type="thesis" date="2020" institute="ProQuest LLC" country="789 East Eisenhower Parkway, Ann Arbor, MI, USA">
        <title>Comparative Genomics and Chromosome Evolution.</title>
        <authorList>
            <person name="Mudd A.B."/>
        </authorList>
    </citation>
    <scope>NUCLEOTIDE SEQUENCE</scope>
    <source>
        <strain evidence="1">HN-11 Male</strain>
        <tissue evidence="1">Kidney and liver</tissue>
    </source>
</reference>
<name>A0A8J6F5S2_ELECQ</name>
<comment type="caution">
    <text evidence="1">The sequence shown here is derived from an EMBL/GenBank/DDBJ whole genome shotgun (WGS) entry which is preliminary data.</text>
</comment>
<evidence type="ECO:0000313" key="1">
    <source>
        <dbReference type="EMBL" id="KAG9481258.1"/>
    </source>
</evidence>
<accession>A0A8J6F5S2</accession>
<gene>
    <name evidence="1" type="ORF">GDO78_010472</name>
</gene>
<dbReference type="EMBL" id="WNTK01000006">
    <property type="protein sequence ID" value="KAG9481258.1"/>
    <property type="molecule type" value="Genomic_DNA"/>
</dbReference>
<evidence type="ECO:0000313" key="2">
    <source>
        <dbReference type="Proteomes" id="UP000770717"/>
    </source>
</evidence>
<keyword evidence="2" id="KW-1185">Reference proteome</keyword>
<dbReference type="AlphaFoldDB" id="A0A8J6F5S2"/>
<dbReference type="Proteomes" id="UP000770717">
    <property type="component" value="Unassembled WGS sequence"/>
</dbReference>